<dbReference type="AlphaFoldDB" id="A0A0C6P0N0"/>
<name>A0A0C6P0N0_BORBO</name>
<accession>A0A0C6P0N0</accession>
<dbReference type="Proteomes" id="UP000007564">
    <property type="component" value="Chromosome"/>
</dbReference>
<gene>
    <name evidence="1" type="ORF">BN112_0020</name>
</gene>
<protein>
    <submittedName>
        <fullName evidence="1">Uncharacterized protein</fullName>
    </submittedName>
</protein>
<proteinExistence type="predicted"/>
<evidence type="ECO:0000313" key="1">
    <source>
        <dbReference type="EMBL" id="CCJ51938.1"/>
    </source>
</evidence>
<dbReference type="KEGG" id="bbh:BN112_0020"/>
<evidence type="ECO:0000313" key="2">
    <source>
        <dbReference type="Proteomes" id="UP000007564"/>
    </source>
</evidence>
<dbReference type="OrthoDB" id="6948191at2"/>
<dbReference type="HOGENOM" id="CLU_2555749_0_0_4"/>
<sequence>MCMPLHLVPDAPKPAETEKDRIRKRIKALPKPKDMIQCHRCGAREVIETRIGVFESGRSWSGGTKVLLCALCFVRGERVVLK</sequence>
<reference evidence="1 2" key="1">
    <citation type="journal article" date="2012" name="BMC Genomics">
        <title>Comparative genomics of the classical Bordetella subspecies: the evolution and exchange of virulence-associated diversity amongst closely related pathogens.</title>
        <authorList>
            <person name="Park J."/>
            <person name="Zhang Y."/>
            <person name="Buboltz A.M."/>
            <person name="Zhang X."/>
            <person name="Schuster S.C."/>
            <person name="Ahuja U."/>
            <person name="Liu M."/>
            <person name="Miller J.F."/>
            <person name="Sebaihia M."/>
            <person name="Bentley S.D."/>
            <person name="Parkhill J."/>
            <person name="Harvill E.T."/>
        </authorList>
    </citation>
    <scope>NUCLEOTIDE SEQUENCE [LARGE SCALE GENOMIC DNA]</scope>
    <source>
        <strain evidence="1 2">253</strain>
    </source>
</reference>
<dbReference type="EMBL" id="HE965806">
    <property type="protein sequence ID" value="CCJ51938.1"/>
    <property type="molecule type" value="Genomic_DNA"/>
</dbReference>
<organism evidence="1 2">
    <name type="scientific">Bordetella bronchiseptica 253</name>
    <dbReference type="NCBI Taxonomy" id="568707"/>
    <lineage>
        <taxon>Bacteria</taxon>
        <taxon>Pseudomonadati</taxon>
        <taxon>Pseudomonadota</taxon>
        <taxon>Betaproteobacteria</taxon>
        <taxon>Burkholderiales</taxon>
        <taxon>Alcaligenaceae</taxon>
        <taxon>Bordetella</taxon>
    </lineage>
</organism>